<accession>A0ABT7V4P8</accession>
<evidence type="ECO:0000256" key="1">
    <source>
        <dbReference type="ARBA" id="ARBA00022679"/>
    </source>
</evidence>
<keyword evidence="4" id="KW-1185">Reference proteome</keyword>
<dbReference type="InterPro" id="IPR036950">
    <property type="entry name" value="PBP_transglycosylase"/>
</dbReference>
<sequence>MRSFLRLLRRVLFAALVLALLAALALTWRGYALYREALKASSLEQTVEEVRSQPGFVAMEDLPETYLRAVVAIEDHRFYEHAGIDVIAIGRAAWHDLTTLSLEQGGSTITQQLAKNLFLTQEKDLSRKVAEVFLAFDLEAHYDKSEILELYVNTSYFGDDCTGIGEASSRFLDKTPREMTSCECALMAGLPNAPSLLSEDMELAWRRARLVAGQMEKYGLVDSASSVCP</sequence>
<dbReference type="InterPro" id="IPR001264">
    <property type="entry name" value="Glyco_trans_51"/>
</dbReference>
<comment type="caution">
    <text evidence="3">The sequence shown here is derived from an EMBL/GenBank/DDBJ whole genome shotgun (WGS) entry which is preliminary data.</text>
</comment>
<dbReference type="EMBL" id="JAUDEA010000005">
    <property type="protein sequence ID" value="MDM8270966.1"/>
    <property type="molecule type" value="Genomic_DNA"/>
</dbReference>
<reference evidence="3 4" key="2">
    <citation type="submission" date="2023-06" db="EMBL/GenBank/DDBJ databases">
        <title>Identification and characterization of horizontal gene transfer across gut microbiota members of farm animals based on homology search.</title>
        <authorList>
            <person name="Schwarzerova J."/>
            <person name="Nykrynova M."/>
            <person name="Jureckova K."/>
            <person name="Cejkova D."/>
            <person name="Rychlik I."/>
        </authorList>
    </citation>
    <scope>NUCLEOTIDE SEQUENCE [LARGE SCALE GENOMIC DNA]</scope>
    <source>
        <strain evidence="3 4">153_Feed</strain>
    </source>
</reference>
<evidence type="ECO:0000313" key="3">
    <source>
        <dbReference type="EMBL" id="MDM8270966.1"/>
    </source>
</evidence>
<proteinExistence type="predicted"/>
<dbReference type="SUPFAM" id="SSF53955">
    <property type="entry name" value="Lysozyme-like"/>
    <property type="match status" value="1"/>
</dbReference>
<reference evidence="3 4" key="3">
    <citation type="submission" date="2023-06" db="EMBL/GenBank/DDBJ databases">
        <authorList>
            <person name="Zeman M."/>
            <person name="Kubasova T."/>
            <person name="Jahodarova E."/>
            <person name="Nykrynova M."/>
            <person name="Rychlik I."/>
        </authorList>
    </citation>
    <scope>NUCLEOTIDE SEQUENCE [LARGE SCALE GENOMIC DNA]</scope>
    <source>
        <strain evidence="3 4">153_Feed</strain>
    </source>
</reference>
<evidence type="ECO:0000313" key="4">
    <source>
        <dbReference type="Proteomes" id="UP001529256"/>
    </source>
</evidence>
<dbReference type="InterPro" id="IPR050396">
    <property type="entry name" value="Glycosyltr_51/Transpeptidase"/>
</dbReference>
<gene>
    <name evidence="3" type="ORF">QUW25_04675</name>
</gene>
<dbReference type="PANTHER" id="PTHR32282">
    <property type="entry name" value="BINDING PROTEIN TRANSPEPTIDASE, PUTATIVE-RELATED"/>
    <property type="match status" value="1"/>
</dbReference>
<dbReference type="Gene3D" id="1.10.3810.10">
    <property type="entry name" value="Biosynthetic peptidoglycan transglycosylase-like"/>
    <property type="match status" value="1"/>
</dbReference>
<protein>
    <submittedName>
        <fullName evidence="3">Biosynthetic peptidoglycan transglycosylase</fullName>
    </submittedName>
</protein>
<evidence type="ECO:0000259" key="2">
    <source>
        <dbReference type="Pfam" id="PF00912"/>
    </source>
</evidence>
<reference evidence="4" key="1">
    <citation type="submission" date="2023-06" db="EMBL/GenBank/DDBJ databases">
        <title>Identification and characterization of horizontal gene transfer across gut microbiota members of farm animals based on homology search.</title>
        <authorList>
            <person name="Zeman M."/>
            <person name="Kubasova T."/>
            <person name="Jahodarova E."/>
            <person name="Nykrynova M."/>
            <person name="Rychlik I."/>
        </authorList>
    </citation>
    <scope>NUCLEOTIDE SEQUENCE [LARGE SCALE GENOMIC DNA]</scope>
    <source>
        <strain evidence="4">153_Feed</strain>
    </source>
</reference>
<dbReference type="PANTHER" id="PTHR32282:SF33">
    <property type="entry name" value="PEPTIDOGLYCAN GLYCOSYLTRANSFERASE"/>
    <property type="match status" value="1"/>
</dbReference>
<dbReference type="InterPro" id="IPR023346">
    <property type="entry name" value="Lysozyme-like_dom_sf"/>
</dbReference>
<name>A0ABT7V4P8_9ACTN</name>
<dbReference type="Proteomes" id="UP001529256">
    <property type="component" value="Unassembled WGS sequence"/>
</dbReference>
<feature type="domain" description="Glycosyl transferase family 51" evidence="2">
    <location>
        <begin position="51"/>
        <end position="215"/>
    </location>
</feature>
<organism evidence="3 4">
    <name type="scientific">Thermophilibacter provencensis</name>
    <dbReference type="NCBI Taxonomy" id="1852386"/>
    <lineage>
        <taxon>Bacteria</taxon>
        <taxon>Bacillati</taxon>
        <taxon>Actinomycetota</taxon>
        <taxon>Coriobacteriia</taxon>
        <taxon>Coriobacteriales</taxon>
        <taxon>Atopobiaceae</taxon>
        <taxon>Thermophilibacter</taxon>
    </lineage>
</organism>
<dbReference type="Pfam" id="PF00912">
    <property type="entry name" value="Transgly"/>
    <property type="match status" value="1"/>
</dbReference>
<keyword evidence="1" id="KW-0808">Transferase</keyword>